<sequence>MKLYFDKIDKIDKIDKNNYNKQKFRVMPHEKNKSNIPLHISDRHIHQMEHNIDTIKKRVPSLFVDKNQKNYYFASTGITNLTFTTYNEFIHDQAILFFNILSRYPVETFEYAVFAGNSVGLLRNGNNLPWGDDYDIIIFDKHVPILLKMIAPELENFGFKIESKIEHGVICGIQVFGPTIFFDNHFTSTRSSSTSVFQCDVFFSYFDKNNFLKNRGGWGLYHEKNIPYNVVVPFKRHMFHGMFLPFFNNPKKEVEICYTNIDKCSIFSHHLQKSQNNLSGTIFYNKWENAYLDFKYIIKKSIENTKNAIGAATTHSSDPLSLCKNKNKLVLNADNKNNLLGRSSCISSKLNFFCYLSEHNIGSIVAHADASEFICEHAADVKFYFPEIDITYIDDGCKPSPVSPIFYIYIDTFIQEAEKK</sequence>
<protein>
    <recommendedName>
        <fullName evidence="2">LicD family protein</fullName>
    </recommendedName>
</protein>
<accession>A0A6C0F1X8</accession>
<proteinExistence type="predicted"/>
<reference evidence="1" key="1">
    <citation type="journal article" date="2020" name="Nature">
        <title>Giant virus diversity and host interactions through global metagenomics.</title>
        <authorList>
            <person name="Schulz F."/>
            <person name="Roux S."/>
            <person name="Paez-Espino D."/>
            <person name="Jungbluth S."/>
            <person name="Walsh D.A."/>
            <person name="Denef V.J."/>
            <person name="McMahon K.D."/>
            <person name="Konstantinidis K.T."/>
            <person name="Eloe-Fadrosh E.A."/>
            <person name="Kyrpides N.C."/>
            <person name="Woyke T."/>
        </authorList>
    </citation>
    <scope>NUCLEOTIDE SEQUENCE</scope>
    <source>
        <strain evidence="1">GVMAG-M-3300009163-63</strain>
    </source>
</reference>
<organism evidence="1">
    <name type="scientific">viral metagenome</name>
    <dbReference type="NCBI Taxonomy" id="1070528"/>
    <lineage>
        <taxon>unclassified sequences</taxon>
        <taxon>metagenomes</taxon>
        <taxon>organismal metagenomes</taxon>
    </lineage>
</organism>
<dbReference type="GO" id="GO:0009100">
    <property type="term" value="P:glycoprotein metabolic process"/>
    <property type="evidence" value="ECO:0007669"/>
    <property type="project" value="UniProtKB-ARBA"/>
</dbReference>
<evidence type="ECO:0000313" key="1">
    <source>
        <dbReference type="EMBL" id="QHT34549.1"/>
    </source>
</evidence>
<dbReference type="EMBL" id="MN739001">
    <property type="protein sequence ID" value="QHT34549.1"/>
    <property type="molecule type" value="Genomic_DNA"/>
</dbReference>
<evidence type="ECO:0008006" key="2">
    <source>
        <dbReference type="Google" id="ProtNLM"/>
    </source>
</evidence>
<name>A0A6C0F1X8_9ZZZZ</name>
<dbReference type="AlphaFoldDB" id="A0A6C0F1X8"/>